<accession>A0A423WQW3</accession>
<organism evidence="4 5">
    <name type="scientific">Cytospora schulzeri</name>
    <dbReference type="NCBI Taxonomy" id="448051"/>
    <lineage>
        <taxon>Eukaryota</taxon>
        <taxon>Fungi</taxon>
        <taxon>Dikarya</taxon>
        <taxon>Ascomycota</taxon>
        <taxon>Pezizomycotina</taxon>
        <taxon>Sordariomycetes</taxon>
        <taxon>Sordariomycetidae</taxon>
        <taxon>Diaporthales</taxon>
        <taxon>Cytosporaceae</taxon>
        <taxon>Cytospora</taxon>
    </lineage>
</organism>
<protein>
    <submittedName>
        <fullName evidence="4">Uncharacterized protein</fullName>
    </submittedName>
</protein>
<evidence type="ECO:0000313" key="5">
    <source>
        <dbReference type="Proteomes" id="UP000283895"/>
    </source>
</evidence>
<evidence type="ECO:0000256" key="1">
    <source>
        <dbReference type="SAM" id="Coils"/>
    </source>
</evidence>
<reference evidence="4 5" key="1">
    <citation type="submission" date="2015-09" db="EMBL/GenBank/DDBJ databases">
        <title>Host preference determinants of Valsa canker pathogens revealed by comparative genomics.</title>
        <authorList>
            <person name="Yin Z."/>
            <person name="Huang L."/>
        </authorList>
    </citation>
    <scope>NUCLEOTIDE SEQUENCE [LARGE SCALE GENOMIC DNA]</scope>
    <source>
        <strain evidence="4 5">03-1</strain>
    </source>
</reference>
<keyword evidence="1" id="KW-0175">Coiled coil</keyword>
<comment type="caution">
    <text evidence="4">The sequence shown here is derived from an EMBL/GenBank/DDBJ whole genome shotgun (WGS) entry which is preliminary data.</text>
</comment>
<sequence length="157" mass="16964">MMTMMMLAVAAVAAVAAAAANKATFWSLAFGAVSLLKDCVLAGLWAWRRWVRPARARRAAKKEEKKEDEEAAPVVANVEGALARYRRAVRHRDEILGDLRRAEEEVDRMQELARAEIAAARTAIAAADAAIGPAPPGPEGARHRNVSGEGDNHTREA</sequence>
<dbReference type="AlphaFoldDB" id="A0A423WQW3"/>
<dbReference type="Proteomes" id="UP000283895">
    <property type="component" value="Unassembled WGS sequence"/>
</dbReference>
<keyword evidence="3" id="KW-0732">Signal</keyword>
<evidence type="ECO:0000256" key="2">
    <source>
        <dbReference type="SAM" id="MobiDB-lite"/>
    </source>
</evidence>
<feature type="signal peptide" evidence="3">
    <location>
        <begin position="1"/>
        <end position="19"/>
    </location>
</feature>
<feature type="region of interest" description="Disordered" evidence="2">
    <location>
        <begin position="128"/>
        <end position="157"/>
    </location>
</feature>
<name>A0A423WQW3_9PEZI</name>
<proteinExistence type="predicted"/>
<feature type="coiled-coil region" evidence="1">
    <location>
        <begin position="92"/>
        <end position="119"/>
    </location>
</feature>
<keyword evidence="5" id="KW-1185">Reference proteome</keyword>
<evidence type="ECO:0000256" key="3">
    <source>
        <dbReference type="SAM" id="SignalP"/>
    </source>
</evidence>
<feature type="chain" id="PRO_5019575126" evidence="3">
    <location>
        <begin position="20"/>
        <end position="157"/>
    </location>
</feature>
<evidence type="ECO:0000313" key="4">
    <source>
        <dbReference type="EMBL" id="ROW05813.1"/>
    </source>
</evidence>
<gene>
    <name evidence="4" type="ORF">VMCG_05125</name>
</gene>
<dbReference type="EMBL" id="LKEA01000012">
    <property type="protein sequence ID" value="ROW05813.1"/>
    <property type="molecule type" value="Genomic_DNA"/>
</dbReference>